<dbReference type="InterPro" id="IPR009057">
    <property type="entry name" value="Homeodomain-like_sf"/>
</dbReference>
<evidence type="ECO:0000313" key="7">
    <source>
        <dbReference type="Proteomes" id="UP000494365"/>
    </source>
</evidence>
<keyword evidence="3" id="KW-0804">Transcription</keyword>
<reference evidence="6 7" key="1">
    <citation type="submission" date="2020-04" db="EMBL/GenBank/DDBJ databases">
        <authorList>
            <person name="De Canck E."/>
        </authorList>
    </citation>
    <scope>NUCLEOTIDE SEQUENCE [LARGE SCALE GENOMIC DNA]</scope>
    <source>
        <strain evidence="6 7">LMG 28614</strain>
    </source>
</reference>
<proteinExistence type="predicted"/>
<keyword evidence="2 4" id="KW-0238">DNA-binding</keyword>
<dbReference type="EMBL" id="CADIKK010000035">
    <property type="protein sequence ID" value="CAB3803559.1"/>
    <property type="molecule type" value="Genomic_DNA"/>
</dbReference>
<dbReference type="Gene3D" id="1.10.357.10">
    <property type="entry name" value="Tetracycline Repressor, domain 2"/>
    <property type="match status" value="1"/>
</dbReference>
<dbReference type="Pfam" id="PF16925">
    <property type="entry name" value="TetR_C_13"/>
    <property type="match status" value="1"/>
</dbReference>
<evidence type="ECO:0000313" key="6">
    <source>
        <dbReference type="EMBL" id="CAB3803559.1"/>
    </source>
</evidence>
<dbReference type="PANTHER" id="PTHR47506">
    <property type="entry name" value="TRANSCRIPTIONAL REGULATORY PROTEIN"/>
    <property type="match status" value="1"/>
</dbReference>
<dbReference type="PANTHER" id="PTHR47506:SF10">
    <property type="entry name" value="TRANSCRIPTIONAL REGULATORY PROTEIN"/>
    <property type="match status" value="1"/>
</dbReference>
<name>A0A6S7BUX3_9BURK</name>
<evidence type="ECO:0000256" key="3">
    <source>
        <dbReference type="ARBA" id="ARBA00023163"/>
    </source>
</evidence>
<organism evidence="6 7">
    <name type="scientific">Paraburkholderia ultramafica</name>
    <dbReference type="NCBI Taxonomy" id="1544867"/>
    <lineage>
        <taxon>Bacteria</taxon>
        <taxon>Pseudomonadati</taxon>
        <taxon>Pseudomonadota</taxon>
        <taxon>Betaproteobacteria</taxon>
        <taxon>Burkholderiales</taxon>
        <taxon>Burkholderiaceae</taxon>
        <taxon>Paraburkholderia</taxon>
    </lineage>
</organism>
<evidence type="ECO:0000256" key="1">
    <source>
        <dbReference type="ARBA" id="ARBA00023015"/>
    </source>
</evidence>
<dbReference type="Gene3D" id="1.10.10.60">
    <property type="entry name" value="Homeodomain-like"/>
    <property type="match status" value="1"/>
</dbReference>
<keyword evidence="7" id="KW-1185">Reference proteome</keyword>
<dbReference type="SUPFAM" id="SSF48498">
    <property type="entry name" value="Tetracyclin repressor-like, C-terminal domain"/>
    <property type="match status" value="1"/>
</dbReference>
<dbReference type="Pfam" id="PF00440">
    <property type="entry name" value="TetR_N"/>
    <property type="match status" value="1"/>
</dbReference>
<feature type="DNA-binding region" description="H-T-H motif" evidence="4">
    <location>
        <begin position="29"/>
        <end position="48"/>
    </location>
</feature>
<dbReference type="SUPFAM" id="SSF46689">
    <property type="entry name" value="Homeodomain-like"/>
    <property type="match status" value="1"/>
</dbReference>
<dbReference type="AlphaFoldDB" id="A0A6S7BUX3"/>
<sequence length="190" mass="20979">MARPIEFDRDEAVKRATSAFWECGYGSISAGELVERMGIAKSSFYNTFGSKTDLLREAIASYTRDRAAALQRSTRQSNVLDVLRHLLLNVAKRNDDGKGCLLVNTAVELSKHHPDMAEVTRNGFSEMAMTFEALIKAGQEDGCIRADLNAKQQALILVTSISGLRVMAQSGFLAKEMQPFIDTVLQPMEC</sequence>
<protein>
    <submittedName>
        <fullName evidence="6">HTH-type transcriptional repressor ComR</fullName>
    </submittedName>
</protein>
<dbReference type="InterPro" id="IPR036271">
    <property type="entry name" value="Tet_transcr_reg_TetR-rel_C_sf"/>
</dbReference>
<evidence type="ECO:0000259" key="5">
    <source>
        <dbReference type="PROSITE" id="PS50977"/>
    </source>
</evidence>
<accession>A0A6S7BUX3</accession>
<dbReference type="InterPro" id="IPR011075">
    <property type="entry name" value="TetR_C"/>
</dbReference>
<gene>
    <name evidence="6" type="primary">comR_3</name>
    <name evidence="6" type="ORF">LMG28614_05849</name>
</gene>
<evidence type="ECO:0000256" key="2">
    <source>
        <dbReference type="ARBA" id="ARBA00023125"/>
    </source>
</evidence>
<feature type="domain" description="HTH tetR-type" evidence="5">
    <location>
        <begin position="6"/>
        <end position="66"/>
    </location>
</feature>
<dbReference type="InterPro" id="IPR001647">
    <property type="entry name" value="HTH_TetR"/>
</dbReference>
<dbReference type="Proteomes" id="UP000494365">
    <property type="component" value="Unassembled WGS sequence"/>
</dbReference>
<keyword evidence="1" id="KW-0805">Transcription regulation</keyword>
<dbReference type="PROSITE" id="PS50977">
    <property type="entry name" value="HTH_TETR_2"/>
    <property type="match status" value="1"/>
</dbReference>
<dbReference type="GO" id="GO:0003677">
    <property type="term" value="F:DNA binding"/>
    <property type="evidence" value="ECO:0007669"/>
    <property type="project" value="UniProtKB-UniRule"/>
</dbReference>
<evidence type="ECO:0000256" key="4">
    <source>
        <dbReference type="PROSITE-ProRule" id="PRU00335"/>
    </source>
</evidence>